<dbReference type="GO" id="GO:0031593">
    <property type="term" value="F:polyubiquitin modification-dependent protein binding"/>
    <property type="evidence" value="ECO:0007669"/>
    <property type="project" value="TreeGrafter"/>
</dbReference>
<protein>
    <submittedName>
        <fullName evidence="6">Ubiquitin fusion degradation protein UFD1-domain-containing protein</fullName>
    </submittedName>
</protein>
<dbReference type="GO" id="GO:0034098">
    <property type="term" value="C:VCP-NPL4-UFD1 AAA ATPase complex"/>
    <property type="evidence" value="ECO:0007669"/>
    <property type="project" value="TreeGrafter"/>
</dbReference>
<evidence type="ECO:0000256" key="3">
    <source>
        <dbReference type="SAM" id="MobiDB-lite"/>
    </source>
</evidence>
<dbReference type="Gene3D" id="2.40.40.50">
    <property type="entry name" value="Ubiquitin fusion degradation protein UFD1, N-terminal domain"/>
    <property type="match status" value="1"/>
</dbReference>
<organism evidence="6 7">
    <name type="scientific">Rhodotorula diobovata</name>
    <dbReference type="NCBI Taxonomy" id="5288"/>
    <lineage>
        <taxon>Eukaryota</taxon>
        <taxon>Fungi</taxon>
        <taxon>Dikarya</taxon>
        <taxon>Basidiomycota</taxon>
        <taxon>Pucciniomycotina</taxon>
        <taxon>Microbotryomycetes</taxon>
        <taxon>Sporidiobolales</taxon>
        <taxon>Sporidiobolaceae</taxon>
        <taxon>Rhodotorula</taxon>
    </lineage>
</organism>
<dbReference type="PANTHER" id="PTHR12555">
    <property type="entry name" value="UBIQUITIN FUSION DEGRADATON PROTEIN 1"/>
    <property type="match status" value="1"/>
</dbReference>
<dbReference type="InterPro" id="IPR004854">
    <property type="entry name" value="Ufd1-like"/>
</dbReference>
<keyword evidence="7" id="KW-1185">Reference proteome</keyword>
<feature type="domain" description="Ubiquitin fusion degradation protein UFD1 N-terminal subdomain 1" evidence="4">
    <location>
        <begin position="121"/>
        <end position="221"/>
    </location>
</feature>
<evidence type="ECO:0000256" key="2">
    <source>
        <dbReference type="ARBA" id="ARBA00022786"/>
    </source>
</evidence>
<dbReference type="InterPro" id="IPR042299">
    <property type="entry name" value="Ufd1-like_Nn"/>
</dbReference>
<dbReference type="InterPro" id="IPR055417">
    <property type="entry name" value="UFD1_N1"/>
</dbReference>
<feature type="compositionally biased region" description="Acidic residues" evidence="3">
    <location>
        <begin position="60"/>
        <end position="69"/>
    </location>
</feature>
<dbReference type="Proteomes" id="UP000311382">
    <property type="component" value="Unassembled WGS sequence"/>
</dbReference>
<feature type="region of interest" description="Disordered" evidence="3">
    <location>
        <begin position="337"/>
        <end position="366"/>
    </location>
</feature>
<dbReference type="Pfam" id="PF24842">
    <property type="entry name" value="UFD1_N2"/>
    <property type="match status" value="1"/>
</dbReference>
<dbReference type="GO" id="GO:0036503">
    <property type="term" value="P:ERAD pathway"/>
    <property type="evidence" value="ECO:0007669"/>
    <property type="project" value="TreeGrafter"/>
</dbReference>
<feature type="region of interest" description="Disordered" evidence="3">
    <location>
        <begin position="445"/>
        <end position="540"/>
    </location>
</feature>
<feature type="compositionally biased region" description="Polar residues" evidence="3">
    <location>
        <begin position="29"/>
        <end position="39"/>
    </location>
</feature>
<dbReference type="OrthoDB" id="422728at2759"/>
<dbReference type="GO" id="GO:0006511">
    <property type="term" value="P:ubiquitin-dependent protein catabolic process"/>
    <property type="evidence" value="ECO:0007669"/>
    <property type="project" value="InterPro"/>
</dbReference>
<comment type="caution">
    <text evidence="6">The sequence shown here is derived from an EMBL/GenBank/DDBJ whole genome shotgun (WGS) entry which is preliminary data.</text>
</comment>
<evidence type="ECO:0000313" key="7">
    <source>
        <dbReference type="Proteomes" id="UP000311382"/>
    </source>
</evidence>
<name>A0A5C5G0V5_9BASI</name>
<reference evidence="6 7" key="1">
    <citation type="submission" date="2019-03" db="EMBL/GenBank/DDBJ databases">
        <title>Rhodosporidium diobovatum UCD-FST 08-225 genome sequencing, assembly, and annotation.</title>
        <authorList>
            <person name="Fakankun I.U."/>
            <person name="Fristensky B."/>
            <person name="Levin D.B."/>
        </authorList>
    </citation>
    <scope>NUCLEOTIDE SEQUENCE [LARGE SCALE GENOMIC DNA]</scope>
    <source>
        <strain evidence="6 7">UCD-FST 08-225</strain>
    </source>
</reference>
<dbReference type="Gene3D" id="3.10.330.10">
    <property type="match status" value="1"/>
</dbReference>
<keyword evidence="2" id="KW-0833">Ubl conjugation pathway</keyword>
<dbReference type="InterPro" id="IPR055418">
    <property type="entry name" value="UFD1_N2"/>
</dbReference>
<proteinExistence type="inferred from homology"/>
<evidence type="ECO:0000256" key="1">
    <source>
        <dbReference type="ARBA" id="ARBA00006043"/>
    </source>
</evidence>
<accession>A0A5C5G0V5</accession>
<evidence type="ECO:0000313" key="6">
    <source>
        <dbReference type="EMBL" id="TNY21611.1"/>
    </source>
</evidence>
<evidence type="ECO:0000259" key="4">
    <source>
        <dbReference type="Pfam" id="PF03152"/>
    </source>
</evidence>
<dbReference type="STRING" id="5288.A0A5C5G0V5"/>
<feature type="region of interest" description="Disordered" evidence="3">
    <location>
        <begin position="1"/>
        <end position="75"/>
    </location>
</feature>
<comment type="similarity">
    <text evidence="1">Belongs to the UFD1 family.</text>
</comment>
<dbReference type="PANTHER" id="PTHR12555:SF13">
    <property type="entry name" value="UBIQUITIN RECOGNITION FACTOR IN ER-ASSOCIATED DEGRADATION PROTEIN 1"/>
    <property type="match status" value="1"/>
</dbReference>
<dbReference type="EMBL" id="SOZI01000040">
    <property type="protein sequence ID" value="TNY21611.1"/>
    <property type="molecule type" value="Genomic_DNA"/>
</dbReference>
<feature type="compositionally biased region" description="Basic and acidic residues" evidence="3">
    <location>
        <begin position="454"/>
        <end position="464"/>
    </location>
</feature>
<dbReference type="Pfam" id="PF03152">
    <property type="entry name" value="UFD1_N1"/>
    <property type="match status" value="1"/>
</dbReference>
<dbReference type="AlphaFoldDB" id="A0A5C5G0V5"/>
<sequence length="540" mass="56987">MQSSDEEFQDFEYDENAYDSDILIDDDQPQAQPSTSNHNRPQEPAPVRRYQAPPAPLAGDGDDSDDDDGGAFGRPATRAFGGGYAAAAGGVAGGIGRFLNPGAFQAGFGGHAFARPPASAFRRQYRAYSTAILEVQQGRSYSGGRANLMYGGKIVMPPSALDELTQLDVELPINFEITNPANTELNTHAGVLEFIADEGCVNLPQWMMDQLRLNEGDPVRLVGGRYPKGKLIKIQPQSVDFLEISDPKAVLERALINYSCMSAGDIIEIPYHSLTFRLLIMEITPPGPAISVIDTDLEVDFAPPVGYVEPEYKRPADLLPTMRDKFTIDTKGVQDVDARGSGTATPVGEGAGGKGKGKETDEGGAAQASWEAFKGTGNSLGGKRVKGKGVKAKAIEGIDENSRIIRTDKPRIVTADTQLGTRQVPAALNLPYGALFFGFDLSNARPPPGSEAEAAQRARDEQAARDAAAPFAGVQGAGTTLSGRAARGAASLPTGAHAPAQGAVGARQGSAQPEAKPSVPFRGSGHTLSGKKPVETIEID</sequence>
<feature type="compositionally biased region" description="Acidic residues" evidence="3">
    <location>
        <begin position="1"/>
        <end position="28"/>
    </location>
</feature>
<gene>
    <name evidence="6" type="ORF">DMC30DRAFT_195421</name>
</gene>
<evidence type="ECO:0000259" key="5">
    <source>
        <dbReference type="Pfam" id="PF24842"/>
    </source>
</evidence>
<feature type="domain" description="Ubiquitin fusion degradation protein UFD1 N-terminal subdomain 2" evidence="5">
    <location>
        <begin position="228"/>
        <end position="304"/>
    </location>
</feature>